<dbReference type="EMBL" id="CP097899">
    <property type="protein sequence ID" value="URN94703.1"/>
    <property type="molecule type" value="Genomic_DNA"/>
</dbReference>
<protein>
    <submittedName>
        <fullName evidence="2">Uncharacterized protein</fullName>
    </submittedName>
</protein>
<sequence length="148" mass="16821">MSESTVRFLKHHILLWIVFCVIFTLAALGIELLEGNKITTTEYYGLMNLGFVIIFLEFIGILIMYPMTFFPLTLLLNWQVRSNILKIVIYTVAGGASGLWIFQLLYGDFDNYFVTGYGLNVSTSIVIFSFAAFLYGGVDFLLRTITNK</sequence>
<name>A0A9J6ZF92_9BACL</name>
<proteinExistence type="predicted"/>
<feature type="transmembrane region" description="Helical" evidence="1">
    <location>
        <begin position="12"/>
        <end position="30"/>
    </location>
</feature>
<dbReference type="Proteomes" id="UP001056756">
    <property type="component" value="Chromosome"/>
</dbReference>
<keyword evidence="1" id="KW-0812">Transmembrane</keyword>
<feature type="transmembrane region" description="Helical" evidence="1">
    <location>
        <begin position="118"/>
        <end position="142"/>
    </location>
</feature>
<keyword evidence="1" id="KW-0472">Membrane</keyword>
<dbReference type="KEGG" id="plig:NAG76_00130"/>
<organism evidence="2 3">
    <name type="scientific">Candidatus Pristimantibacillus lignocellulolyticus</name>
    <dbReference type="NCBI Taxonomy" id="2994561"/>
    <lineage>
        <taxon>Bacteria</taxon>
        <taxon>Bacillati</taxon>
        <taxon>Bacillota</taxon>
        <taxon>Bacilli</taxon>
        <taxon>Bacillales</taxon>
        <taxon>Paenibacillaceae</taxon>
        <taxon>Candidatus Pristimantibacillus</taxon>
    </lineage>
</organism>
<dbReference type="AlphaFoldDB" id="A0A9J6ZF92"/>
<gene>
    <name evidence="2" type="ORF">NAG76_00130</name>
</gene>
<keyword evidence="1" id="KW-1133">Transmembrane helix</keyword>
<evidence type="ECO:0000313" key="3">
    <source>
        <dbReference type="Proteomes" id="UP001056756"/>
    </source>
</evidence>
<feature type="transmembrane region" description="Helical" evidence="1">
    <location>
        <begin position="50"/>
        <end position="75"/>
    </location>
</feature>
<evidence type="ECO:0000313" key="2">
    <source>
        <dbReference type="EMBL" id="URN94703.1"/>
    </source>
</evidence>
<accession>A0A9J6ZF92</accession>
<evidence type="ECO:0000256" key="1">
    <source>
        <dbReference type="SAM" id="Phobius"/>
    </source>
</evidence>
<reference evidence="2" key="1">
    <citation type="submission" date="2022-05" db="EMBL/GenBank/DDBJ databases">
        <title>Novel bacterial taxa in a minimal lignocellulolytic consortium and its capacity to transform plastics disclosed by genome-resolved metagenomics.</title>
        <authorList>
            <person name="Rodriguez C.A.D."/>
            <person name="Diaz-Garcia L."/>
            <person name="Herrera K."/>
            <person name="Tarazona N.A."/>
            <person name="Sproer C."/>
            <person name="Overmann J."/>
            <person name="Jimenez D.J."/>
        </authorList>
    </citation>
    <scope>NUCLEOTIDE SEQUENCE</scope>
    <source>
        <strain evidence="2">MAG5</strain>
    </source>
</reference>
<feature type="transmembrane region" description="Helical" evidence="1">
    <location>
        <begin position="87"/>
        <end position="106"/>
    </location>
</feature>